<evidence type="ECO:0000313" key="7">
    <source>
        <dbReference type="Proteomes" id="UP000285883"/>
    </source>
</evidence>
<evidence type="ECO:0000256" key="2">
    <source>
        <dbReference type="ARBA" id="ARBA00022692"/>
    </source>
</evidence>
<proteinExistence type="predicted"/>
<reference evidence="6 7" key="1">
    <citation type="submission" date="2018-07" db="EMBL/GenBank/DDBJ databases">
        <title>Genome sequencing of oomycete isolates from Chile give support for New Zealand origin for Phytophthora kernoviae and make available the first Nothophytophthora sp. genome.</title>
        <authorList>
            <person name="Studholme D.J."/>
            <person name="Sanfuentes E."/>
            <person name="Panda P."/>
            <person name="Hill R."/>
            <person name="Sambles C."/>
            <person name="Grant M."/>
            <person name="Williams N.M."/>
            <person name="Mcdougal R.L."/>
        </authorList>
    </citation>
    <scope>NUCLEOTIDE SEQUENCE [LARGE SCALE GENOMIC DNA]</scope>
    <source>
        <strain evidence="6">Chile2</strain>
    </source>
</reference>
<evidence type="ECO:0000256" key="1">
    <source>
        <dbReference type="ARBA" id="ARBA00004141"/>
    </source>
</evidence>
<dbReference type="Proteomes" id="UP000285883">
    <property type="component" value="Unassembled WGS sequence"/>
</dbReference>
<dbReference type="AlphaFoldDB" id="A0A3R7FZ49"/>
<protein>
    <submittedName>
        <fullName evidence="6">Uncharacterized protein</fullName>
    </submittedName>
</protein>
<comment type="subcellular location">
    <subcellularLocation>
        <location evidence="1">Membrane</location>
        <topology evidence="1">Multi-pass membrane protein</topology>
    </subcellularLocation>
</comment>
<dbReference type="GO" id="GO:0016020">
    <property type="term" value="C:membrane"/>
    <property type="evidence" value="ECO:0007669"/>
    <property type="project" value="UniProtKB-SubCell"/>
</dbReference>
<evidence type="ECO:0000313" key="6">
    <source>
        <dbReference type="EMBL" id="RLN06654.1"/>
    </source>
</evidence>
<evidence type="ECO:0000256" key="4">
    <source>
        <dbReference type="ARBA" id="ARBA00023136"/>
    </source>
</evidence>
<keyword evidence="2 5" id="KW-0812">Transmembrane</keyword>
<keyword evidence="4 5" id="KW-0472">Membrane</keyword>
<dbReference type="InterPro" id="IPR027469">
    <property type="entry name" value="Cation_efflux_TMD_sf"/>
</dbReference>
<dbReference type="SUPFAM" id="SSF161111">
    <property type="entry name" value="Cation efflux protein transmembrane domain-like"/>
    <property type="match status" value="1"/>
</dbReference>
<sequence>MPWDFAMQVLRGERQMNHVAVVLKASLFTNIVIVIVMTSVAIASNSLALISALVENMVDLFVQ</sequence>
<keyword evidence="3 5" id="KW-1133">Transmembrane helix</keyword>
<comment type="caution">
    <text evidence="6">The sequence shown here is derived from an EMBL/GenBank/DDBJ whole genome shotgun (WGS) entry which is preliminary data.</text>
</comment>
<accession>A0A3R7FZ49</accession>
<organism evidence="6 7">
    <name type="scientific">Phytophthora kernoviae</name>
    <dbReference type="NCBI Taxonomy" id="325452"/>
    <lineage>
        <taxon>Eukaryota</taxon>
        <taxon>Sar</taxon>
        <taxon>Stramenopiles</taxon>
        <taxon>Oomycota</taxon>
        <taxon>Peronosporomycetes</taxon>
        <taxon>Peronosporales</taxon>
        <taxon>Peronosporaceae</taxon>
        <taxon>Phytophthora</taxon>
    </lineage>
</organism>
<evidence type="ECO:0000256" key="5">
    <source>
        <dbReference type="SAM" id="Phobius"/>
    </source>
</evidence>
<gene>
    <name evidence="6" type="ORF">BBI17_007442</name>
</gene>
<dbReference type="EMBL" id="MAYM02001927">
    <property type="protein sequence ID" value="RLN06654.1"/>
    <property type="molecule type" value="Genomic_DNA"/>
</dbReference>
<feature type="transmembrane region" description="Helical" evidence="5">
    <location>
        <begin position="21"/>
        <end position="54"/>
    </location>
</feature>
<evidence type="ECO:0000256" key="3">
    <source>
        <dbReference type="ARBA" id="ARBA00022989"/>
    </source>
</evidence>
<feature type="non-terminal residue" evidence="6">
    <location>
        <position position="63"/>
    </location>
</feature>
<name>A0A3R7FZ49_9STRA</name>